<keyword evidence="1" id="KW-0802">TPR repeat</keyword>
<organism evidence="4 5">
    <name type="scientific">Thiovibrio frasassiensis</name>
    <dbReference type="NCBI Taxonomy" id="2984131"/>
    <lineage>
        <taxon>Bacteria</taxon>
        <taxon>Pseudomonadati</taxon>
        <taxon>Thermodesulfobacteriota</taxon>
        <taxon>Desulfobulbia</taxon>
        <taxon>Desulfobulbales</taxon>
        <taxon>Thiovibrionaceae</taxon>
        <taxon>Thiovibrio</taxon>
    </lineage>
</organism>
<feature type="domain" description="PDZ" evidence="3">
    <location>
        <begin position="279"/>
        <end position="352"/>
    </location>
</feature>
<dbReference type="SMART" id="SM00028">
    <property type="entry name" value="TPR"/>
    <property type="match status" value="1"/>
</dbReference>
<dbReference type="PROSITE" id="PS50293">
    <property type="entry name" value="TPR_REGION"/>
    <property type="match status" value="1"/>
</dbReference>
<dbReference type="Gene3D" id="2.30.42.10">
    <property type="match status" value="1"/>
</dbReference>
<dbReference type="Gene3D" id="1.25.40.10">
    <property type="entry name" value="Tetratricopeptide repeat domain"/>
    <property type="match status" value="1"/>
</dbReference>
<dbReference type="Pfam" id="PF00515">
    <property type="entry name" value="TPR_1"/>
    <property type="match status" value="1"/>
</dbReference>
<keyword evidence="5" id="KW-1185">Reference proteome</keyword>
<dbReference type="SUPFAM" id="SSF50156">
    <property type="entry name" value="PDZ domain-like"/>
    <property type="match status" value="1"/>
</dbReference>
<accession>A0A9X4MLD8</accession>
<feature type="repeat" description="TPR" evidence="1">
    <location>
        <begin position="69"/>
        <end position="102"/>
    </location>
</feature>
<feature type="signal peptide" evidence="2">
    <location>
        <begin position="1"/>
        <end position="24"/>
    </location>
</feature>
<reference evidence="4" key="2">
    <citation type="submission" date="2022-10" db="EMBL/GenBank/DDBJ databases">
        <authorList>
            <person name="Aronson H.S."/>
        </authorList>
    </citation>
    <scope>NUCLEOTIDE SEQUENCE</scope>
    <source>
        <strain evidence="4">RS19-109</strain>
    </source>
</reference>
<dbReference type="EMBL" id="JAPHEH010000001">
    <property type="protein sequence ID" value="MDG4474917.1"/>
    <property type="molecule type" value="Genomic_DNA"/>
</dbReference>
<evidence type="ECO:0000256" key="1">
    <source>
        <dbReference type="PROSITE-ProRule" id="PRU00339"/>
    </source>
</evidence>
<name>A0A9X4MLD8_9BACT</name>
<dbReference type="InterPro" id="IPR019734">
    <property type="entry name" value="TPR_rpt"/>
</dbReference>
<reference evidence="4" key="1">
    <citation type="journal article" date="2022" name="bioRxiv">
        <title>Thiovibrio frasassiensisgen. nov., sp. nov., an autotrophic, elemental sulfur disproportionating bacterium isolated from sulfidic karst sediment, and proposal of Thiovibrionaceae fam. nov.</title>
        <authorList>
            <person name="Aronson H."/>
            <person name="Thomas C."/>
            <person name="Bhattacharyya M."/>
            <person name="Eckstein S."/>
            <person name="Jensen S."/>
            <person name="Barco R."/>
            <person name="Macalady J."/>
            <person name="Amend J."/>
        </authorList>
    </citation>
    <scope>NUCLEOTIDE SEQUENCE</scope>
    <source>
        <strain evidence="4">RS19-109</strain>
    </source>
</reference>
<dbReference type="Proteomes" id="UP001154240">
    <property type="component" value="Unassembled WGS sequence"/>
</dbReference>
<evidence type="ECO:0000313" key="5">
    <source>
        <dbReference type="Proteomes" id="UP001154240"/>
    </source>
</evidence>
<sequence>MHRAYFSLLLTISLVLALAAPALAQSNPEDAHTYMVRGMAAVEMAKSNDELAAAVKEFRKATEIAPTLAPAWYNLGLAQAKIGQLKDAIESYRKYVALAPKANDAQKVKDEIIKLEYRLEQIEQINAFAGEWVAADGTLRASIVAEGNKLTITMNTTVTFSGSTAAWIYDNPIPSPNVYDNKSLVFHLESRGSKLLGTLESPEIPPYTTGACSLPPEKNQAEGTWENGRIMLKSTVMKFKMIMNSNDSLFADPKVRCDGVAAIGTMPFALALIGPLGTGGIGAGVSSGAAGGLMITEVIAGAPAEQAGLRKGDEIVAVDGSELSLLKGDGEKLMKLRGQPGSMVQLVVKRVNEKSDSSPATERGNTLTLSVARVDISARK</sequence>
<evidence type="ECO:0000313" key="4">
    <source>
        <dbReference type="EMBL" id="MDG4474917.1"/>
    </source>
</evidence>
<dbReference type="PROSITE" id="PS50005">
    <property type="entry name" value="TPR"/>
    <property type="match status" value="1"/>
</dbReference>
<evidence type="ECO:0000259" key="3">
    <source>
        <dbReference type="PROSITE" id="PS50106"/>
    </source>
</evidence>
<protein>
    <submittedName>
        <fullName evidence="4">PDZ domain-containing protein</fullName>
    </submittedName>
</protein>
<dbReference type="RefSeq" id="WP_307631895.1">
    <property type="nucleotide sequence ID" value="NZ_JAPHEH010000001.1"/>
</dbReference>
<dbReference type="InterPro" id="IPR036034">
    <property type="entry name" value="PDZ_sf"/>
</dbReference>
<dbReference type="InterPro" id="IPR001478">
    <property type="entry name" value="PDZ"/>
</dbReference>
<proteinExistence type="predicted"/>
<keyword evidence="2" id="KW-0732">Signal</keyword>
<dbReference type="SMART" id="SM00228">
    <property type="entry name" value="PDZ"/>
    <property type="match status" value="1"/>
</dbReference>
<dbReference type="SUPFAM" id="SSF48452">
    <property type="entry name" value="TPR-like"/>
    <property type="match status" value="1"/>
</dbReference>
<feature type="chain" id="PRO_5040747458" evidence="2">
    <location>
        <begin position="25"/>
        <end position="380"/>
    </location>
</feature>
<comment type="caution">
    <text evidence="4">The sequence shown here is derived from an EMBL/GenBank/DDBJ whole genome shotgun (WGS) entry which is preliminary data.</text>
</comment>
<dbReference type="AlphaFoldDB" id="A0A9X4MLD8"/>
<gene>
    <name evidence="4" type="ORF">OLX77_01925</name>
</gene>
<dbReference type="PROSITE" id="PS50106">
    <property type="entry name" value="PDZ"/>
    <property type="match status" value="1"/>
</dbReference>
<dbReference type="Pfam" id="PF13180">
    <property type="entry name" value="PDZ_2"/>
    <property type="match status" value="1"/>
</dbReference>
<evidence type="ECO:0000256" key="2">
    <source>
        <dbReference type="SAM" id="SignalP"/>
    </source>
</evidence>
<dbReference type="InterPro" id="IPR011990">
    <property type="entry name" value="TPR-like_helical_dom_sf"/>
</dbReference>